<reference evidence="1" key="1">
    <citation type="submission" date="2020-11" db="EMBL/GenBank/DDBJ databases">
        <authorList>
            <person name="Tran Van P."/>
        </authorList>
    </citation>
    <scope>NUCLEOTIDE SEQUENCE</scope>
</reference>
<accession>A0A7R9EMA0</accession>
<evidence type="ECO:0000313" key="1">
    <source>
        <dbReference type="EMBL" id="CAD7435601.1"/>
    </source>
</evidence>
<gene>
    <name evidence="1" type="ORF">TMSB3V08_LOCUS12247</name>
</gene>
<protein>
    <submittedName>
        <fullName evidence="1">Uncharacterized protein</fullName>
    </submittedName>
</protein>
<proteinExistence type="predicted"/>
<sequence length="13" mass="1584">MNWQICLQKESCT</sequence>
<organism evidence="1">
    <name type="scientific">Timema monikensis</name>
    <dbReference type="NCBI Taxonomy" id="170555"/>
    <lineage>
        <taxon>Eukaryota</taxon>
        <taxon>Metazoa</taxon>
        <taxon>Ecdysozoa</taxon>
        <taxon>Arthropoda</taxon>
        <taxon>Hexapoda</taxon>
        <taxon>Insecta</taxon>
        <taxon>Pterygota</taxon>
        <taxon>Neoptera</taxon>
        <taxon>Polyneoptera</taxon>
        <taxon>Phasmatodea</taxon>
        <taxon>Timematodea</taxon>
        <taxon>Timematoidea</taxon>
        <taxon>Timematidae</taxon>
        <taxon>Timema</taxon>
    </lineage>
</organism>
<dbReference type="EMBL" id="OB801155">
    <property type="protein sequence ID" value="CAD7435601.1"/>
    <property type="molecule type" value="Genomic_DNA"/>
</dbReference>
<name>A0A7R9EMA0_9NEOP</name>